<protein>
    <submittedName>
        <fullName evidence="2">Gag-pol polyprotein</fullName>
    </submittedName>
</protein>
<keyword evidence="1" id="KW-1185">Reference proteome</keyword>
<sequence length="82" mass="9414">MEADAFMLSNKVHKNSQKMTSLRDFNKEIDRVVNSLCVIFEIEDPNKVVDRNQNDEITVGDNENAKENAVVVLEEDDKIVFD</sequence>
<organism evidence="1 2">
    <name type="scientific">Strongyloides venezuelensis</name>
    <name type="common">Threadworm</name>
    <dbReference type="NCBI Taxonomy" id="75913"/>
    <lineage>
        <taxon>Eukaryota</taxon>
        <taxon>Metazoa</taxon>
        <taxon>Ecdysozoa</taxon>
        <taxon>Nematoda</taxon>
        <taxon>Chromadorea</taxon>
        <taxon>Rhabditida</taxon>
        <taxon>Tylenchina</taxon>
        <taxon>Panagrolaimomorpha</taxon>
        <taxon>Strongyloidoidea</taxon>
        <taxon>Strongyloididae</taxon>
        <taxon>Strongyloides</taxon>
    </lineage>
</organism>
<evidence type="ECO:0000313" key="2">
    <source>
        <dbReference type="WBParaSite" id="SVE_0522400.1"/>
    </source>
</evidence>
<reference evidence="2" key="2">
    <citation type="submission" date="2015-08" db="UniProtKB">
        <authorList>
            <consortium name="WormBaseParasite"/>
        </authorList>
    </citation>
    <scope>IDENTIFICATION</scope>
</reference>
<proteinExistence type="predicted"/>
<dbReference type="Proteomes" id="UP000035680">
    <property type="component" value="Unassembled WGS sequence"/>
</dbReference>
<name>A0A0K0F8S4_STRVS</name>
<reference evidence="1" key="1">
    <citation type="submission" date="2014-07" db="EMBL/GenBank/DDBJ databases">
        <authorList>
            <person name="Martin A.A"/>
            <person name="De Silva N."/>
        </authorList>
    </citation>
    <scope>NUCLEOTIDE SEQUENCE</scope>
</reference>
<evidence type="ECO:0000313" key="1">
    <source>
        <dbReference type="Proteomes" id="UP000035680"/>
    </source>
</evidence>
<dbReference type="WBParaSite" id="SVE_0522400.1">
    <property type="protein sequence ID" value="SVE_0522400.1"/>
    <property type="gene ID" value="SVE_0522400"/>
</dbReference>
<dbReference type="AlphaFoldDB" id="A0A0K0F8S4"/>
<accession>A0A0K0F8S4</accession>